<organism evidence="8 9">
    <name type="scientific">Brevibacterium aurantiacum</name>
    <dbReference type="NCBI Taxonomy" id="273384"/>
    <lineage>
        <taxon>Bacteria</taxon>
        <taxon>Bacillati</taxon>
        <taxon>Actinomycetota</taxon>
        <taxon>Actinomycetes</taxon>
        <taxon>Micrococcales</taxon>
        <taxon>Brevibacteriaceae</taxon>
        <taxon>Brevibacterium</taxon>
    </lineage>
</organism>
<dbReference type="InterPro" id="IPR047817">
    <property type="entry name" value="ABC2_TM_bact-type"/>
</dbReference>
<dbReference type="AlphaFoldDB" id="A0A2A3YPL9"/>
<proteinExistence type="inferred from homology"/>
<keyword evidence="6" id="KW-0813">Transport</keyword>
<evidence type="ECO:0000259" key="7">
    <source>
        <dbReference type="PROSITE" id="PS51012"/>
    </source>
</evidence>
<evidence type="ECO:0000256" key="4">
    <source>
        <dbReference type="ARBA" id="ARBA00023136"/>
    </source>
</evidence>
<sequence>MAVALQAGFSRGLIEFRNSMNTIGGYIFFPLVAIVVLYFLRDVTIAGSDSSVGSYAIPGIIALNAILSGLMGIASTLMQEKEDGTLLRAQCLPHGTLSYFVGKIVAQSSLALIAFLIVTTFAVVMLGGVQSEPAWQILSLLWIVPLGLAATLPIGVIFGAFLSRPRQLSFISLAMMAMTVVSGIFYPITTIPVFVQWLGLGFPLYWLGAGMRSALLPPTVNTEVLTGAWVPGATLAVLATWAVLGAIVAGVVLRRAGQRENGTRNH</sequence>
<comment type="subcellular location">
    <subcellularLocation>
        <location evidence="6">Cell membrane</location>
        <topology evidence="6">Multi-pass membrane protein</topology>
    </subcellularLocation>
    <subcellularLocation>
        <location evidence="1">Membrane</location>
        <topology evidence="1">Multi-pass membrane protein</topology>
    </subcellularLocation>
</comment>
<feature type="domain" description="ABC transmembrane type-2" evidence="7">
    <location>
        <begin position="21"/>
        <end position="256"/>
    </location>
</feature>
<keyword evidence="6" id="KW-1003">Cell membrane</keyword>
<dbReference type="InterPro" id="IPR051784">
    <property type="entry name" value="Nod_factor_ABC_transporter"/>
</dbReference>
<protein>
    <recommendedName>
        <fullName evidence="6">Transport permease protein</fullName>
    </recommendedName>
</protein>
<accession>A0A2A3YPL9</accession>
<evidence type="ECO:0000256" key="5">
    <source>
        <dbReference type="ARBA" id="ARBA00023251"/>
    </source>
</evidence>
<evidence type="ECO:0000256" key="3">
    <source>
        <dbReference type="ARBA" id="ARBA00022989"/>
    </source>
</evidence>
<dbReference type="GO" id="GO:0046677">
    <property type="term" value="P:response to antibiotic"/>
    <property type="evidence" value="ECO:0007669"/>
    <property type="project" value="UniProtKB-KW"/>
</dbReference>
<comment type="caution">
    <text evidence="8">The sequence shown here is derived from an EMBL/GenBank/DDBJ whole genome shotgun (WGS) entry which is preliminary data.</text>
</comment>
<keyword evidence="4 6" id="KW-0472">Membrane</keyword>
<evidence type="ECO:0000256" key="1">
    <source>
        <dbReference type="ARBA" id="ARBA00004141"/>
    </source>
</evidence>
<keyword evidence="3 6" id="KW-1133">Transmembrane helix</keyword>
<name>A0A2A3YPL9_BREAU</name>
<comment type="similarity">
    <text evidence="6">Belongs to the ABC-2 integral membrane protein family.</text>
</comment>
<dbReference type="InterPro" id="IPR000412">
    <property type="entry name" value="ABC_2_transport"/>
</dbReference>
<evidence type="ECO:0000256" key="2">
    <source>
        <dbReference type="ARBA" id="ARBA00022692"/>
    </source>
</evidence>
<evidence type="ECO:0000313" key="8">
    <source>
        <dbReference type="EMBL" id="PCC41214.1"/>
    </source>
</evidence>
<dbReference type="InterPro" id="IPR013525">
    <property type="entry name" value="ABC2_TM"/>
</dbReference>
<dbReference type="EMBL" id="NRGQ01000052">
    <property type="protein sequence ID" value="PCC41214.1"/>
    <property type="molecule type" value="Genomic_DNA"/>
</dbReference>
<dbReference type="PANTHER" id="PTHR43229">
    <property type="entry name" value="NODULATION PROTEIN J"/>
    <property type="match status" value="1"/>
</dbReference>
<dbReference type="PROSITE" id="PS51012">
    <property type="entry name" value="ABC_TM2"/>
    <property type="match status" value="1"/>
</dbReference>
<feature type="transmembrane region" description="Helical" evidence="6">
    <location>
        <begin position="229"/>
        <end position="253"/>
    </location>
</feature>
<dbReference type="GO" id="GO:0043190">
    <property type="term" value="C:ATP-binding cassette (ABC) transporter complex"/>
    <property type="evidence" value="ECO:0007669"/>
    <property type="project" value="InterPro"/>
</dbReference>
<evidence type="ECO:0000313" key="9">
    <source>
        <dbReference type="Proteomes" id="UP000218620"/>
    </source>
</evidence>
<gene>
    <name evidence="8" type="ORF">CIK65_18825</name>
</gene>
<dbReference type="Pfam" id="PF01061">
    <property type="entry name" value="ABC2_membrane"/>
    <property type="match status" value="1"/>
</dbReference>
<keyword evidence="5" id="KW-0046">Antibiotic resistance</keyword>
<dbReference type="RefSeq" id="WP_096179177.1">
    <property type="nucleotide sequence ID" value="NZ_JBQECK010000032.1"/>
</dbReference>
<dbReference type="Proteomes" id="UP000218620">
    <property type="component" value="Unassembled WGS sequence"/>
</dbReference>
<feature type="transmembrane region" description="Helical" evidence="6">
    <location>
        <begin position="104"/>
        <end position="128"/>
    </location>
</feature>
<feature type="transmembrane region" description="Helical" evidence="6">
    <location>
        <begin position="23"/>
        <end position="40"/>
    </location>
</feature>
<feature type="transmembrane region" description="Helical" evidence="6">
    <location>
        <begin position="52"/>
        <end position="74"/>
    </location>
</feature>
<reference evidence="8 9" key="1">
    <citation type="journal article" date="2017" name="Elife">
        <title>Extensive horizontal gene transfer in cheese-associated bacteria.</title>
        <authorList>
            <person name="Bonham K.S."/>
            <person name="Wolfe B.E."/>
            <person name="Dutton R.J."/>
        </authorList>
    </citation>
    <scope>NUCLEOTIDE SEQUENCE [LARGE SCALE GENOMIC DNA]</scope>
    <source>
        <strain evidence="8 9">962_8</strain>
    </source>
</reference>
<feature type="transmembrane region" description="Helical" evidence="6">
    <location>
        <begin position="168"/>
        <end position="186"/>
    </location>
</feature>
<feature type="transmembrane region" description="Helical" evidence="6">
    <location>
        <begin position="140"/>
        <end position="162"/>
    </location>
</feature>
<keyword evidence="2 6" id="KW-0812">Transmembrane</keyword>
<evidence type="ECO:0000256" key="6">
    <source>
        <dbReference type="RuleBase" id="RU361157"/>
    </source>
</evidence>
<dbReference type="GO" id="GO:0140359">
    <property type="term" value="F:ABC-type transporter activity"/>
    <property type="evidence" value="ECO:0007669"/>
    <property type="project" value="InterPro"/>
</dbReference>
<dbReference type="PIRSF" id="PIRSF006648">
    <property type="entry name" value="DrrB"/>
    <property type="match status" value="1"/>
</dbReference>
<dbReference type="PANTHER" id="PTHR43229:SF2">
    <property type="entry name" value="NODULATION PROTEIN J"/>
    <property type="match status" value="1"/>
</dbReference>